<evidence type="ECO:0000313" key="2">
    <source>
        <dbReference type="WBParaSite" id="nRc.2.0.1.t00242-RA"/>
    </source>
</evidence>
<organism evidence="1 2">
    <name type="scientific">Romanomermis culicivorax</name>
    <name type="common">Nematode worm</name>
    <dbReference type="NCBI Taxonomy" id="13658"/>
    <lineage>
        <taxon>Eukaryota</taxon>
        <taxon>Metazoa</taxon>
        <taxon>Ecdysozoa</taxon>
        <taxon>Nematoda</taxon>
        <taxon>Enoplea</taxon>
        <taxon>Dorylaimia</taxon>
        <taxon>Mermithida</taxon>
        <taxon>Mermithoidea</taxon>
        <taxon>Mermithidae</taxon>
        <taxon>Romanomermis</taxon>
    </lineage>
</organism>
<keyword evidence="1" id="KW-1185">Reference proteome</keyword>
<name>A0A915HF59_ROMCU</name>
<dbReference type="Proteomes" id="UP000887565">
    <property type="component" value="Unplaced"/>
</dbReference>
<sequence>MLSFDLIDSVLEIGDSDVSNGLFEVRFDDFYKRQFGDSGSKLNSARLIYMFYGAILSLPLTPKMTEHGIDGLLISKKGESLDLIVSYATPDESLSLKLIRFDANVPPTKVPTEQCLIQDAQRLLSSVKERPINSDELKLALNEIHNVIFEYESDQLPVTLRPKIAKTPYNIKHSSTVSNTEVSGLKLLLQSQYAESASLFVKQLQSDVHDVVKYNSHAFTRLLVMHHQMLARSMQLSTKVNDMYLFMIGALEMNWARLYHLSVHTIFEPHKSIIRSLVINYNVPKKIWKPRPVSFIIQLLESPLQMSHKNYVDNMYHNMAKNVPNIESKAIVIGIEHKKLVDPSTIMDMATFEKLPFTFLLDLNPMENLVDLLLKPFDRTTLFRLDYCINKLNEIGKYGLHAYLYGQLMSYSKYETEKYLYQGSGVGEGITKFAFKIRGSENGVLVDIYQASSYIPRPTYDRLVPVRDLNVKRLLRISVHQAYNKVNADKFQVHMVRSDAEFLDQADIQGQEEVISDTTWWPIFNVDPNLIIAEIEAHGETFEELPDSDRLHVILDSIDRKMLRLQNSMSFLDIIHFMSGLFSDWNKIFYHGFLGILKNDGTPLFLSSLYTVTGDEEDHARQTLKEISGKYVRFDYFPNPLRRIANFVCITRTSENGNRFGISRLSTFEENKSAFESCLPHNMVRMKRKSLVTIPCIADEIPDHTNEALGDDEKLTSLSESDKLKSENPIRSLKTIKMKISPHLEIVDKVSKVIMTAQIFKDMVGALIRGDYKTFAVNTAFLASGPLLECLSMKMIAKGVSLGDSLLGRSLLISAPFMGRLPIMGFVGFDLYEQVKSYKNGNKGAMVNIVGDSAILTIDFATASVEGAEALGVVSGVADVAGPVGFAIGTAIFVGVDIYNSVKAVSSIDAMVQLTGWQKFTTGFFSFLHVSPTKTVQKELFEKNAADASIENAANFFKNHPSVKYYLFPSYQDNGEFVENNIIDLRTNVTRMAHSWPKDIANTKLICAGNNYSELRINNGTVSINAVSQDTLVKIYEKYLLLSKKLNAVVNIFSMQENISMLFGSGKAIHHRNSNNHDNHINILPNDPNRETFLVGGENQNVFRISGPHFHSTNAYSLTTMPTVTIMNYADNNFVNVIDLYEIILFIYDKFSGQITVRMKTRGSDMLMRVYAQRPDGAIMNLINITIDKALENENYKRIVVNMRRPMTITVAENATFLVPADYKLPNETYSVLHSGLVEPYTTVVSPRLLGKYDITVYDSTNLVLTNLMHVDDVKDLVFIILKDFFFSDELQTLRLKFFDQVVELDLFKEVRIGYRNFEDIFDDEKDT</sequence>
<protein>
    <submittedName>
        <fullName evidence="2">VP4</fullName>
    </submittedName>
</protein>
<reference evidence="2" key="1">
    <citation type="submission" date="2022-11" db="UniProtKB">
        <authorList>
            <consortium name="WormBaseParasite"/>
        </authorList>
    </citation>
    <scope>IDENTIFICATION</scope>
</reference>
<proteinExistence type="predicted"/>
<dbReference type="WBParaSite" id="nRc.2.0.1.t00242-RA">
    <property type="protein sequence ID" value="nRc.2.0.1.t00242-RA"/>
    <property type="gene ID" value="nRc.2.0.1.g00242"/>
</dbReference>
<accession>A0A915HF59</accession>
<evidence type="ECO:0000313" key="1">
    <source>
        <dbReference type="Proteomes" id="UP000887565"/>
    </source>
</evidence>